<keyword evidence="6 13" id="KW-0812">Transmembrane</keyword>
<dbReference type="InterPro" id="IPR028053">
    <property type="entry name" value="Membr_insert_YidC_N"/>
</dbReference>
<evidence type="ECO:0000256" key="1">
    <source>
        <dbReference type="ARBA" id="ARBA00004429"/>
    </source>
</evidence>
<proteinExistence type="inferred from homology"/>
<feature type="transmembrane region" description="Helical" evidence="13">
    <location>
        <begin position="6"/>
        <end position="24"/>
    </location>
</feature>
<dbReference type="PRINTS" id="PR01900">
    <property type="entry name" value="YIDCPROTEIN"/>
</dbReference>
<dbReference type="PANTHER" id="PTHR12428:SF65">
    <property type="entry name" value="CYTOCHROME C OXIDASE ASSEMBLY PROTEIN COX18, MITOCHONDRIAL"/>
    <property type="match status" value="1"/>
</dbReference>
<dbReference type="NCBIfam" id="TIGR03593">
    <property type="entry name" value="yidC_nterm"/>
    <property type="match status" value="1"/>
</dbReference>
<dbReference type="InterPro" id="IPR038221">
    <property type="entry name" value="YidC_periplasmic_sf"/>
</dbReference>
<feature type="transmembrane region" description="Helical" evidence="13">
    <location>
        <begin position="323"/>
        <end position="342"/>
    </location>
</feature>
<evidence type="ECO:0000313" key="16">
    <source>
        <dbReference type="EMBL" id="GER93659.1"/>
    </source>
</evidence>
<name>A0A5J4L687_9ZZZZ</name>
<dbReference type="NCBIfam" id="TIGR03592">
    <property type="entry name" value="yidC_oxa1_cterm"/>
    <property type="match status" value="1"/>
</dbReference>
<dbReference type="PANTHER" id="PTHR12428">
    <property type="entry name" value="OXA1"/>
    <property type="match status" value="1"/>
</dbReference>
<evidence type="ECO:0000256" key="5">
    <source>
        <dbReference type="ARBA" id="ARBA00022475"/>
    </source>
</evidence>
<evidence type="ECO:0000256" key="9">
    <source>
        <dbReference type="ARBA" id="ARBA00023136"/>
    </source>
</evidence>
<dbReference type="HAMAP" id="MF_01810">
    <property type="entry name" value="YidC_type1"/>
    <property type="match status" value="1"/>
</dbReference>
<dbReference type="Gene3D" id="2.70.98.90">
    <property type="match status" value="1"/>
</dbReference>
<gene>
    <name evidence="16" type="ORF">A45J_1413</name>
</gene>
<keyword evidence="7" id="KW-0653">Protein transport</keyword>
<evidence type="ECO:0000256" key="13">
    <source>
        <dbReference type="SAM" id="Phobius"/>
    </source>
</evidence>
<dbReference type="GO" id="GO:0051205">
    <property type="term" value="P:protein insertion into membrane"/>
    <property type="evidence" value="ECO:0007669"/>
    <property type="project" value="TreeGrafter"/>
</dbReference>
<evidence type="ECO:0000256" key="7">
    <source>
        <dbReference type="ARBA" id="ARBA00022927"/>
    </source>
</evidence>
<dbReference type="CDD" id="cd19961">
    <property type="entry name" value="EcYidC-like_peri"/>
    <property type="match status" value="1"/>
</dbReference>
<dbReference type="GO" id="GO:0015031">
    <property type="term" value="P:protein transport"/>
    <property type="evidence" value="ECO:0007669"/>
    <property type="project" value="UniProtKB-KW"/>
</dbReference>
<organism evidence="16">
    <name type="scientific">hot springs metagenome</name>
    <dbReference type="NCBI Taxonomy" id="433727"/>
    <lineage>
        <taxon>unclassified sequences</taxon>
        <taxon>metagenomes</taxon>
        <taxon>ecological metagenomes</taxon>
    </lineage>
</organism>
<dbReference type="InterPro" id="IPR019998">
    <property type="entry name" value="Membr_insert_YidC"/>
</dbReference>
<keyword evidence="8 13" id="KW-1133">Transmembrane helix</keyword>
<keyword evidence="10" id="KW-0143">Chaperone</keyword>
<dbReference type="InterPro" id="IPR028055">
    <property type="entry name" value="YidC/Oxa/ALB_C"/>
</dbReference>
<sequence length="506" mass="57849">MDKRMLLAIILSIAILITYQYFFVKPVPQPLPQEKAAHETIKEEAKATTISPKVVTPVQKAGISEKEIRVENDLYVAIFTSMGGTIKSIELKRYKDKNSNPIILKGDDALPPLAIGVDEQFQFSKVNFSVQGRDLKLGQGVKTGVLVFEYSSDGYSIRRTYTFKDDDYGIDLRDEVSGLSSYWITLGKDFGIYERDSSVHSGPVVLKDADRMEFVAKKLTEPKNFKEGIRWVAQEDKYFFSSIVPKAKIEDSKVWSKNGDALVAIKLSSGVNDYFIYAGPKEYDTLKKYGFGLEHIVDFGFFSILARPLFWILKLFYSISHNYGIAIIILTILVRIPFIPLINKGQKSMKKLQDIQPRMAEIREKYKNDPQKMQKELMDLYKKHKVNPMGGCLPMLLQIPVFFALYKVLLIAIELRGAPFMLWIKDLSAKDPYYILPVIMGATMVIQQKMTPSTMDPTQQKIMMIMPVVFTFMFLTFPSGLVLYWLVNNVLSIAQQWYMNRKLKAV</sequence>
<dbReference type="AlphaFoldDB" id="A0A5J4L687"/>
<evidence type="ECO:0000256" key="8">
    <source>
        <dbReference type="ARBA" id="ARBA00022989"/>
    </source>
</evidence>
<dbReference type="PRINTS" id="PR00701">
    <property type="entry name" value="60KDINNERMP"/>
</dbReference>
<keyword evidence="5" id="KW-1003">Cell membrane</keyword>
<feature type="domain" description="Membrane insertase YidC N-terminal" evidence="15">
    <location>
        <begin position="68"/>
        <end position="312"/>
    </location>
</feature>
<dbReference type="GO" id="GO:0005886">
    <property type="term" value="C:plasma membrane"/>
    <property type="evidence" value="ECO:0007669"/>
    <property type="project" value="UniProtKB-SubCell"/>
</dbReference>
<comment type="caution">
    <text evidence="16">The sequence shown here is derived from an EMBL/GenBank/DDBJ whole genome shotgun (WGS) entry which is preliminary data.</text>
</comment>
<dbReference type="CDD" id="cd20070">
    <property type="entry name" value="5TM_YidC_Alb3"/>
    <property type="match status" value="1"/>
</dbReference>
<dbReference type="Pfam" id="PF02096">
    <property type="entry name" value="60KD_IMP"/>
    <property type="match status" value="1"/>
</dbReference>
<dbReference type="Pfam" id="PF14849">
    <property type="entry name" value="YidC_periplas"/>
    <property type="match status" value="1"/>
</dbReference>
<protein>
    <recommendedName>
        <fullName evidence="3">Membrane protein insertase YidC</fullName>
    </recommendedName>
    <alternativeName>
        <fullName evidence="12">Foldase YidC</fullName>
    </alternativeName>
    <alternativeName>
        <fullName evidence="11">Membrane integrase YidC</fullName>
    </alternativeName>
</protein>
<evidence type="ECO:0000256" key="6">
    <source>
        <dbReference type="ARBA" id="ARBA00022692"/>
    </source>
</evidence>
<keyword evidence="9 13" id="KW-0472">Membrane</keyword>
<evidence type="ECO:0000259" key="14">
    <source>
        <dbReference type="Pfam" id="PF02096"/>
    </source>
</evidence>
<evidence type="ECO:0000259" key="15">
    <source>
        <dbReference type="Pfam" id="PF14849"/>
    </source>
</evidence>
<comment type="similarity">
    <text evidence="2">Belongs to the OXA1/ALB3/YidC family. Type 1 subfamily.</text>
</comment>
<comment type="subcellular location">
    <subcellularLocation>
        <location evidence="1">Cell inner membrane</location>
        <topology evidence="1">Multi-pass membrane protein</topology>
    </subcellularLocation>
</comment>
<feature type="domain" description="Membrane insertase YidC/Oxa/ALB C-terminal" evidence="14">
    <location>
        <begin position="323"/>
        <end position="501"/>
    </location>
</feature>
<dbReference type="InterPro" id="IPR047196">
    <property type="entry name" value="YidC_ALB_C"/>
</dbReference>
<evidence type="ECO:0000256" key="10">
    <source>
        <dbReference type="ARBA" id="ARBA00023186"/>
    </source>
</evidence>
<dbReference type="InterPro" id="IPR001708">
    <property type="entry name" value="YidC/ALB3/OXA1/COX18"/>
</dbReference>
<accession>A0A5J4L687</accession>
<keyword evidence="4" id="KW-0813">Transport</keyword>
<reference evidence="16" key="1">
    <citation type="submission" date="2019-10" db="EMBL/GenBank/DDBJ databases">
        <title>Metagenomic sequencing of thiosulfate-disproportionating enrichment culture.</title>
        <authorList>
            <person name="Umezawa K."/>
            <person name="Kojima H."/>
            <person name="Fukui M."/>
        </authorList>
    </citation>
    <scope>NUCLEOTIDE SEQUENCE</scope>
    <source>
        <strain evidence="16">45J</strain>
    </source>
</reference>
<evidence type="ECO:0000256" key="11">
    <source>
        <dbReference type="ARBA" id="ARBA00033245"/>
    </source>
</evidence>
<dbReference type="EMBL" id="BLAB01000001">
    <property type="protein sequence ID" value="GER93659.1"/>
    <property type="molecule type" value="Genomic_DNA"/>
</dbReference>
<evidence type="ECO:0000256" key="12">
    <source>
        <dbReference type="ARBA" id="ARBA00033342"/>
    </source>
</evidence>
<dbReference type="GO" id="GO:0032977">
    <property type="term" value="F:membrane insertase activity"/>
    <property type="evidence" value="ECO:0007669"/>
    <property type="project" value="InterPro"/>
</dbReference>
<feature type="transmembrane region" description="Helical" evidence="13">
    <location>
        <begin position="392"/>
        <end position="413"/>
    </location>
</feature>
<evidence type="ECO:0000256" key="2">
    <source>
        <dbReference type="ARBA" id="ARBA00010527"/>
    </source>
</evidence>
<feature type="transmembrane region" description="Helical" evidence="13">
    <location>
        <begin position="462"/>
        <end position="487"/>
    </location>
</feature>
<evidence type="ECO:0000256" key="3">
    <source>
        <dbReference type="ARBA" id="ARBA00015325"/>
    </source>
</evidence>
<evidence type="ECO:0000256" key="4">
    <source>
        <dbReference type="ARBA" id="ARBA00022448"/>
    </source>
</evidence>